<reference evidence="1" key="1">
    <citation type="submission" date="2023-04" db="EMBL/GenBank/DDBJ databases">
        <title>Draft Genome sequencing of Naganishia species isolated from polar environments using Oxford Nanopore Technology.</title>
        <authorList>
            <person name="Leo P."/>
            <person name="Venkateswaran K."/>
        </authorList>
    </citation>
    <scope>NUCLEOTIDE SEQUENCE</scope>
    <source>
        <strain evidence="1">MNA-CCFEE 5261</strain>
    </source>
</reference>
<dbReference type="EMBL" id="JASBWR010000006">
    <property type="protein sequence ID" value="KAJ9111941.1"/>
    <property type="molecule type" value="Genomic_DNA"/>
</dbReference>
<organism evidence="1 2">
    <name type="scientific">Naganishia cerealis</name>
    <dbReference type="NCBI Taxonomy" id="610337"/>
    <lineage>
        <taxon>Eukaryota</taxon>
        <taxon>Fungi</taxon>
        <taxon>Dikarya</taxon>
        <taxon>Basidiomycota</taxon>
        <taxon>Agaricomycotina</taxon>
        <taxon>Tremellomycetes</taxon>
        <taxon>Filobasidiales</taxon>
        <taxon>Filobasidiaceae</taxon>
        <taxon>Naganishia</taxon>
    </lineage>
</organism>
<keyword evidence="2" id="KW-1185">Reference proteome</keyword>
<evidence type="ECO:0000313" key="2">
    <source>
        <dbReference type="Proteomes" id="UP001241377"/>
    </source>
</evidence>
<accession>A0ACC2WMA1</accession>
<name>A0ACC2WMA1_9TREE</name>
<sequence>MAPKRKAKSVSQAGKRAKGVSIPSVSDVDALAEPIISQKNYNNIVKLLDHFDQVITILEKNDDEEVEKSGRKIAVSLFNVFEKLMAESLLISRKSYDEKKTLVVKWLVEKYERYKNLGFQLVSGTFSARLSIQVDLLEILMNLVRLESQYFKSAPSDPYFASRTYTRAVTSLISRDCVPLGDGTSDDFLVFEFKSLFGPNWDLQFYFFNQLDEELKTLKKTFSPEKLQLVFANVYTILKDPLVVAEVLEDAPLWTNGLLPNGAYKRSSFKSQFQKAILTLLTFPLTQNQYKSVLLILHNRIIPHMAQPQRLMDFLTDSYNSGGEIVPILALNSLYELMKTFNLEYPDFYTKLYSLLTPRMMYTRYRSRYFRLCDLFLSSTHLSAALIASFIKRLARLALTSSASGVVIVIPFIYNLLKRHPTCMIMVHNPNVTNYTDPFDNDEQDPLKTKAIGSSVWELETLMTHYHPNVATLATIFKEPFRKHNYNLEDFLDWSYASLLESEKNRKYRPAALEFERWPKVFGLESYTGWSL</sequence>
<proteinExistence type="predicted"/>
<dbReference type="Proteomes" id="UP001241377">
    <property type="component" value="Unassembled WGS sequence"/>
</dbReference>
<evidence type="ECO:0000313" key="1">
    <source>
        <dbReference type="EMBL" id="KAJ9111941.1"/>
    </source>
</evidence>
<protein>
    <submittedName>
        <fullName evidence="1">Uncharacterized protein</fullName>
    </submittedName>
</protein>
<gene>
    <name evidence="1" type="ORF">QFC19_000863</name>
</gene>
<comment type="caution">
    <text evidence="1">The sequence shown here is derived from an EMBL/GenBank/DDBJ whole genome shotgun (WGS) entry which is preliminary data.</text>
</comment>